<name>A0AAX1K3Z2_STRMG</name>
<evidence type="ECO:0000313" key="1">
    <source>
        <dbReference type="EMBL" id="QQL47878.1"/>
    </source>
</evidence>
<dbReference type="GeneID" id="93859501"/>
<sequence>MQEQILASCVNLLATLNQKCLFPCNNKGFFIEFNSLWTFFFV</sequence>
<dbReference type="AlphaFoldDB" id="A0AAX1K3Z2"/>
<organism evidence="1 2">
    <name type="scientific">Streptococcus mutans</name>
    <dbReference type="NCBI Taxonomy" id="1309"/>
    <lineage>
        <taxon>Bacteria</taxon>
        <taxon>Bacillati</taxon>
        <taxon>Bacillota</taxon>
        <taxon>Bacilli</taxon>
        <taxon>Lactobacillales</taxon>
        <taxon>Streptococcaceae</taxon>
        <taxon>Streptococcus</taxon>
    </lineage>
</organism>
<gene>
    <name evidence="1" type="ORF">IGS65_003285</name>
</gene>
<proteinExistence type="predicted"/>
<protein>
    <submittedName>
        <fullName evidence="1">Aspartate-semialdehyde dehydrogenase leader peptide</fullName>
    </submittedName>
</protein>
<reference evidence="2" key="1">
    <citation type="submission" date="2020-12" db="EMBL/GenBank/DDBJ databases">
        <authorList>
            <person name="Wen Z.T."/>
        </authorList>
    </citation>
    <scope>NUCLEOTIDE SEQUENCE [LARGE SCALE GENOMIC DNA]</scope>
    <source>
        <strain evidence="2">27-3</strain>
    </source>
</reference>
<accession>A0AAX1K3Z2</accession>
<dbReference type="RefSeq" id="WP_002262852.1">
    <property type="nucleotide sequence ID" value="NZ_AP019720.1"/>
</dbReference>
<evidence type="ECO:0000313" key="2">
    <source>
        <dbReference type="Proteomes" id="UP000595884"/>
    </source>
</evidence>
<dbReference type="Proteomes" id="UP000595884">
    <property type="component" value="Chromosome"/>
</dbReference>
<dbReference type="EMBL" id="CP066294">
    <property type="protein sequence ID" value="QQL47878.1"/>
    <property type="molecule type" value="Genomic_DNA"/>
</dbReference>